<keyword evidence="2 6" id="KW-0812">Transmembrane</keyword>
<evidence type="ECO:0000313" key="9">
    <source>
        <dbReference type="Proteomes" id="UP000245998"/>
    </source>
</evidence>
<dbReference type="Proteomes" id="UP000245998">
    <property type="component" value="Unassembled WGS sequence"/>
</dbReference>
<keyword evidence="9" id="KW-1185">Reference proteome</keyword>
<dbReference type="AlphaFoldDB" id="A0A2U1JZR7"/>
<evidence type="ECO:0000256" key="5">
    <source>
        <dbReference type="SAM" id="MobiDB-lite"/>
    </source>
</evidence>
<feature type="compositionally biased region" description="Polar residues" evidence="5">
    <location>
        <begin position="81"/>
        <end position="90"/>
    </location>
</feature>
<dbReference type="OrthoDB" id="2990728at2"/>
<comment type="caution">
    <text evidence="8">The sequence shown here is derived from an EMBL/GenBank/DDBJ whole genome shotgun (WGS) entry which is preliminary data.</text>
</comment>
<feature type="domain" description="Lipopolysaccharide assembly protein A" evidence="7">
    <location>
        <begin position="24"/>
        <end position="82"/>
    </location>
</feature>
<reference evidence="8 9" key="1">
    <citation type="submission" date="2018-04" db="EMBL/GenBank/DDBJ databases">
        <title>Camelliibacillus theae gen. nov., sp. nov., isolated from Pu'er tea.</title>
        <authorList>
            <person name="Niu L."/>
        </authorList>
    </citation>
    <scope>NUCLEOTIDE SEQUENCE [LARGE SCALE GENOMIC DNA]</scope>
    <source>
        <strain evidence="8 9">T8</strain>
    </source>
</reference>
<proteinExistence type="predicted"/>
<feature type="region of interest" description="Disordered" evidence="5">
    <location>
        <begin position="77"/>
        <end position="105"/>
    </location>
</feature>
<evidence type="ECO:0000256" key="3">
    <source>
        <dbReference type="ARBA" id="ARBA00022989"/>
    </source>
</evidence>
<dbReference type="GO" id="GO:0005886">
    <property type="term" value="C:plasma membrane"/>
    <property type="evidence" value="ECO:0007669"/>
    <property type="project" value="InterPro"/>
</dbReference>
<evidence type="ECO:0000256" key="1">
    <source>
        <dbReference type="ARBA" id="ARBA00022475"/>
    </source>
</evidence>
<dbReference type="RefSeq" id="WP_116554882.1">
    <property type="nucleotide sequence ID" value="NZ_QCZG01000020.1"/>
</dbReference>
<accession>A0A2U1JZR7</accession>
<name>A0A2U1JZR7_9BACI</name>
<organism evidence="8 9">
    <name type="scientific">Pueribacillus theae</name>
    <dbReference type="NCBI Taxonomy" id="2171751"/>
    <lineage>
        <taxon>Bacteria</taxon>
        <taxon>Bacillati</taxon>
        <taxon>Bacillota</taxon>
        <taxon>Bacilli</taxon>
        <taxon>Bacillales</taxon>
        <taxon>Bacillaceae</taxon>
        <taxon>Pueribacillus</taxon>
    </lineage>
</organism>
<dbReference type="EMBL" id="QCZG01000020">
    <property type="protein sequence ID" value="PWA10740.1"/>
    <property type="molecule type" value="Genomic_DNA"/>
</dbReference>
<dbReference type="InterPro" id="IPR010445">
    <property type="entry name" value="LapA_dom"/>
</dbReference>
<feature type="transmembrane region" description="Helical" evidence="6">
    <location>
        <begin position="43"/>
        <end position="62"/>
    </location>
</feature>
<keyword evidence="4 6" id="KW-0472">Membrane</keyword>
<evidence type="ECO:0000256" key="4">
    <source>
        <dbReference type="ARBA" id="ARBA00023136"/>
    </source>
</evidence>
<keyword evidence="1" id="KW-1003">Cell membrane</keyword>
<dbReference type="Pfam" id="PF06305">
    <property type="entry name" value="LapA_dom"/>
    <property type="match status" value="1"/>
</dbReference>
<dbReference type="PANTHER" id="PTHR41335:SF1">
    <property type="entry name" value="MEMBRANE PROTEIN"/>
    <property type="match status" value="1"/>
</dbReference>
<evidence type="ECO:0000259" key="7">
    <source>
        <dbReference type="Pfam" id="PF06305"/>
    </source>
</evidence>
<gene>
    <name evidence="8" type="ORF">DCC39_10650</name>
</gene>
<sequence>MKGQIGFILALVFAVLIAIFAVLNVEAVEVNYGFAKTESPLVLLILGSVLMGGVIVSLFGAVRMYRLKRQVKELERENESLKTNSGTNSAVVPDEDFTEQKENET</sequence>
<keyword evidence="3 6" id="KW-1133">Transmembrane helix</keyword>
<evidence type="ECO:0000313" key="8">
    <source>
        <dbReference type="EMBL" id="PWA10740.1"/>
    </source>
</evidence>
<evidence type="ECO:0000256" key="2">
    <source>
        <dbReference type="ARBA" id="ARBA00022692"/>
    </source>
</evidence>
<dbReference type="PANTHER" id="PTHR41335">
    <property type="entry name" value="MEMBRANE PROTEIN-RELATED"/>
    <property type="match status" value="1"/>
</dbReference>
<evidence type="ECO:0000256" key="6">
    <source>
        <dbReference type="SAM" id="Phobius"/>
    </source>
</evidence>
<protein>
    <submittedName>
        <fullName evidence="8">DUF1049 domain-containing protein</fullName>
    </submittedName>
</protein>